<dbReference type="CTD" id="9308"/>
<reference evidence="4" key="1">
    <citation type="submission" date="2025-08" db="UniProtKB">
        <authorList>
            <consortium name="RefSeq"/>
        </authorList>
    </citation>
    <scope>IDENTIFICATION</scope>
</reference>
<dbReference type="GeneID" id="110081694"/>
<dbReference type="InterPro" id="IPR003599">
    <property type="entry name" value="Ig_sub"/>
</dbReference>
<protein>
    <submittedName>
        <fullName evidence="4">CD83 antigen</fullName>
    </submittedName>
</protein>
<gene>
    <name evidence="4" type="primary">CD83</name>
</gene>
<dbReference type="SMART" id="SM00409">
    <property type="entry name" value="IG"/>
    <property type="match status" value="1"/>
</dbReference>
<dbReference type="PANTHER" id="PTHR15193:SF1">
    <property type="entry name" value="CD83 ANTIGEN"/>
    <property type="match status" value="1"/>
</dbReference>
<dbReference type="AlphaFoldDB" id="A0A6J0U0V5"/>
<dbReference type="InterPro" id="IPR036179">
    <property type="entry name" value="Ig-like_dom_sf"/>
</dbReference>
<dbReference type="InterPro" id="IPR013106">
    <property type="entry name" value="Ig_V-set"/>
</dbReference>
<evidence type="ECO:0000313" key="3">
    <source>
        <dbReference type="Proteomes" id="UP001652642"/>
    </source>
</evidence>
<sequence>MASIHYVQLLFLTQVWYVIQGAGDDMLQVVATCHEDVLLPCKALQDVQTTTGVVSWYKIGGNSEELKSLQHNTERGYLRGLNESLESSNDTWHSLKIENITRYSSGTYKCILRTPVRTHNQSSTIILKVIDCPDQDEKIKKYRTELLLLCSLGGFYLLLIIFTCTCLQDKGTSGCYKSRMKQTDNRLHLVNIS</sequence>
<keyword evidence="1" id="KW-0732">Signal</keyword>
<dbReference type="Proteomes" id="UP001652642">
    <property type="component" value="Chromosome 4"/>
</dbReference>
<dbReference type="PROSITE" id="PS50835">
    <property type="entry name" value="IG_LIKE"/>
    <property type="match status" value="1"/>
</dbReference>
<feature type="domain" description="Ig-like" evidence="2">
    <location>
        <begin position="35"/>
        <end position="126"/>
    </location>
</feature>
<dbReference type="InterPro" id="IPR013783">
    <property type="entry name" value="Ig-like_fold"/>
</dbReference>
<proteinExistence type="predicted"/>
<evidence type="ECO:0000313" key="4">
    <source>
        <dbReference type="RefSeq" id="XP_020654267.1"/>
    </source>
</evidence>
<evidence type="ECO:0000256" key="1">
    <source>
        <dbReference type="SAM" id="SignalP"/>
    </source>
</evidence>
<organism evidence="3 4">
    <name type="scientific">Pogona vitticeps</name>
    <name type="common">central bearded dragon</name>
    <dbReference type="NCBI Taxonomy" id="103695"/>
    <lineage>
        <taxon>Eukaryota</taxon>
        <taxon>Metazoa</taxon>
        <taxon>Chordata</taxon>
        <taxon>Craniata</taxon>
        <taxon>Vertebrata</taxon>
        <taxon>Euteleostomi</taxon>
        <taxon>Lepidosauria</taxon>
        <taxon>Squamata</taxon>
        <taxon>Bifurcata</taxon>
        <taxon>Unidentata</taxon>
        <taxon>Episquamata</taxon>
        <taxon>Toxicofera</taxon>
        <taxon>Iguania</taxon>
        <taxon>Acrodonta</taxon>
        <taxon>Agamidae</taxon>
        <taxon>Amphibolurinae</taxon>
        <taxon>Pogona</taxon>
    </lineage>
</organism>
<dbReference type="PANTHER" id="PTHR15193">
    <property type="entry name" value="CD83 ANTIGEN"/>
    <property type="match status" value="1"/>
</dbReference>
<dbReference type="Pfam" id="PF07686">
    <property type="entry name" value="V-set"/>
    <property type="match status" value="1"/>
</dbReference>
<dbReference type="InParanoid" id="A0A6J0U0V5"/>
<dbReference type="OrthoDB" id="9422899at2759"/>
<dbReference type="RefSeq" id="XP_020654267.1">
    <property type="nucleotide sequence ID" value="XM_020798608.2"/>
</dbReference>
<feature type="signal peptide" evidence="1">
    <location>
        <begin position="1"/>
        <end position="21"/>
    </location>
</feature>
<accession>A0A6J0U0V5</accession>
<dbReference type="Gene3D" id="2.60.40.10">
    <property type="entry name" value="Immunoglobulins"/>
    <property type="match status" value="1"/>
</dbReference>
<dbReference type="InterPro" id="IPR007110">
    <property type="entry name" value="Ig-like_dom"/>
</dbReference>
<keyword evidence="3" id="KW-1185">Reference proteome</keyword>
<feature type="chain" id="PRO_5026941784" evidence="1">
    <location>
        <begin position="22"/>
        <end position="193"/>
    </location>
</feature>
<dbReference type="KEGG" id="pvt:110081694"/>
<dbReference type="SUPFAM" id="SSF48726">
    <property type="entry name" value="Immunoglobulin"/>
    <property type="match status" value="1"/>
</dbReference>
<evidence type="ECO:0000259" key="2">
    <source>
        <dbReference type="PROSITE" id="PS50835"/>
    </source>
</evidence>
<name>A0A6J0U0V5_9SAUR</name>